<comment type="similarity">
    <text evidence="2">Belongs to the asparagine synthetase family.</text>
</comment>
<evidence type="ECO:0000256" key="8">
    <source>
        <dbReference type="PIRSR" id="PIRSR001589-2"/>
    </source>
</evidence>
<dbReference type="InterPro" id="IPR051786">
    <property type="entry name" value="ASN_synthetase/amidase"/>
</dbReference>
<keyword evidence="6" id="KW-0315">Glutamine amidotransferase</keyword>
<keyword evidence="5 8" id="KW-0067">ATP-binding</keyword>
<accession>A0A7X0J1H3</accession>
<dbReference type="GO" id="GO:0004066">
    <property type="term" value="F:asparagine synthase (glutamine-hydrolyzing) activity"/>
    <property type="evidence" value="ECO:0007669"/>
    <property type="project" value="UniProtKB-EC"/>
</dbReference>
<evidence type="ECO:0000256" key="7">
    <source>
        <dbReference type="ARBA" id="ARBA00048741"/>
    </source>
</evidence>
<dbReference type="InterPro" id="IPR017932">
    <property type="entry name" value="GATase_2_dom"/>
</dbReference>
<keyword evidence="4 8" id="KW-0547">Nucleotide-binding</keyword>
<dbReference type="PROSITE" id="PS51278">
    <property type="entry name" value="GATASE_TYPE_2"/>
    <property type="match status" value="1"/>
</dbReference>
<dbReference type="CDD" id="cd00712">
    <property type="entry name" value="AsnB"/>
    <property type="match status" value="1"/>
</dbReference>
<evidence type="ECO:0000256" key="3">
    <source>
        <dbReference type="ARBA" id="ARBA00012737"/>
    </source>
</evidence>
<evidence type="ECO:0000256" key="5">
    <source>
        <dbReference type="ARBA" id="ARBA00022840"/>
    </source>
</evidence>
<dbReference type="InterPro" id="IPR033738">
    <property type="entry name" value="AsnB_N"/>
</dbReference>
<dbReference type="EC" id="6.3.5.4" evidence="3"/>
<dbReference type="Gene3D" id="3.60.20.10">
    <property type="entry name" value="Glutamine Phosphoribosylpyrophosphate, subunit 1, domain 1"/>
    <property type="match status" value="1"/>
</dbReference>
<dbReference type="InterPro" id="IPR029055">
    <property type="entry name" value="Ntn_hydrolases_N"/>
</dbReference>
<evidence type="ECO:0000256" key="1">
    <source>
        <dbReference type="ARBA" id="ARBA00005187"/>
    </source>
</evidence>
<reference evidence="10 11" key="1">
    <citation type="submission" date="2020-08" db="EMBL/GenBank/DDBJ databases">
        <title>Genomic Encyclopedia of Type Strains, Phase IV (KMG-V): Genome sequencing to study the core and pangenomes of soil and plant-associated prokaryotes.</title>
        <authorList>
            <person name="Whitman W."/>
        </authorList>
    </citation>
    <scope>NUCLEOTIDE SEQUENCE [LARGE SCALE GENOMIC DNA]</scope>
    <source>
        <strain evidence="10 11">M2T3</strain>
    </source>
</reference>
<dbReference type="PANTHER" id="PTHR43284">
    <property type="entry name" value="ASPARAGINE SYNTHETASE (GLUTAMINE-HYDROLYZING)"/>
    <property type="match status" value="1"/>
</dbReference>
<gene>
    <name evidence="10" type="ORF">HDF25_001444</name>
</gene>
<dbReference type="SUPFAM" id="SSF56235">
    <property type="entry name" value="N-terminal nucleophile aminohydrolases (Ntn hydrolases)"/>
    <property type="match status" value="1"/>
</dbReference>
<comment type="catalytic activity">
    <reaction evidence="7">
        <text>L-aspartate + L-glutamine + ATP + H2O = L-asparagine + L-glutamate + AMP + diphosphate + H(+)</text>
        <dbReference type="Rhea" id="RHEA:12228"/>
        <dbReference type="ChEBI" id="CHEBI:15377"/>
        <dbReference type="ChEBI" id="CHEBI:15378"/>
        <dbReference type="ChEBI" id="CHEBI:29985"/>
        <dbReference type="ChEBI" id="CHEBI:29991"/>
        <dbReference type="ChEBI" id="CHEBI:30616"/>
        <dbReference type="ChEBI" id="CHEBI:33019"/>
        <dbReference type="ChEBI" id="CHEBI:58048"/>
        <dbReference type="ChEBI" id="CHEBI:58359"/>
        <dbReference type="ChEBI" id="CHEBI:456215"/>
        <dbReference type="EC" id="6.3.5.4"/>
    </reaction>
</comment>
<dbReference type="RefSeq" id="WP_184624035.1">
    <property type="nucleotide sequence ID" value="NZ_JACHCC010000003.1"/>
</dbReference>
<organism evidence="10 11">
    <name type="scientific">Pedobacter cryoconitis</name>
    <dbReference type="NCBI Taxonomy" id="188932"/>
    <lineage>
        <taxon>Bacteria</taxon>
        <taxon>Pseudomonadati</taxon>
        <taxon>Bacteroidota</taxon>
        <taxon>Sphingobacteriia</taxon>
        <taxon>Sphingobacteriales</taxon>
        <taxon>Sphingobacteriaceae</taxon>
        <taxon>Pedobacter</taxon>
    </lineage>
</organism>
<evidence type="ECO:0000256" key="6">
    <source>
        <dbReference type="ARBA" id="ARBA00022962"/>
    </source>
</evidence>
<dbReference type="SUPFAM" id="SSF52402">
    <property type="entry name" value="Adenine nucleotide alpha hydrolases-like"/>
    <property type="match status" value="1"/>
</dbReference>
<feature type="binding site" evidence="8">
    <location>
        <position position="296"/>
    </location>
    <ligand>
        <name>ATP</name>
        <dbReference type="ChEBI" id="CHEBI:30616"/>
    </ligand>
</feature>
<dbReference type="EMBL" id="JACHCC010000003">
    <property type="protein sequence ID" value="MBB6499303.1"/>
    <property type="molecule type" value="Genomic_DNA"/>
</dbReference>
<dbReference type="Proteomes" id="UP000521017">
    <property type="component" value="Unassembled WGS sequence"/>
</dbReference>
<sequence length="604" mass="69828">MSGFIGILAPRLEKADEELLDACTVVIASCCDDYSGAWKSNHIDLRFGWLKTCEDTEADQLPFTIDENLRIVGDVRLDNRTELIKELGLYFNTISNSIPDSYLLLYAYKHWDEDCLQHISGDYAFAIWNEKTNYLFCARDHFGLIPFYYTQLENRFLFTNFYHSLKAVPNLMAELSDEVLRDYLMTGTNRSFGHTIYKEIKKLPPAHKLTCKDGKIEVSCYWEIPTRIKPIRYKTTKEYVSHFYSLFEKSIKDRTRTNKVACSLSGGMDSSSITATAKNVLRDRYGKDHTQVSFNIGYKHLVNENEGYFGKLIAKHLNVPIKQYIAEDYVKNIAEPLTNWIPEPAAVPDATAEAQILLDAAAFSRVLLTGFGGDPLFEYEQRSRERLIAQGHLAQSFLDDMEFYRTFGHFSGINIKQWLMKLIRKTPAAKYPLPYWFEPDFFPADYNPYKPNKDGTSIRSYFAMYGNPFWGWLFETTHPGFTGQKIKIRQPFFSLELLLFMLALPPHLLYQKSLLRMAMIPYLPDEIVKRPKTPLYGSPHSQNLKNKDILDTLEQQLLESEDFFASKIDIPSLLKELRNPDNSSASYKNMLIILQILTWRACKS</sequence>
<comment type="caution">
    <text evidence="10">The sequence shown here is derived from an EMBL/GenBank/DDBJ whole genome shotgun (WGS) entry which is preliminary data.</text>
</comment>
<keyword evidence="10" id="KW-0436">Ligase</keyword>
<protein>
    <recommendedName>
        <fullName evidence="3">asparagine synthase (glutamine-hydrolyzing)</fullName>
        <ecNumber evidence="3">6.3.5.4</ecNumber>
    </recommendedName>
</protein>
<dbReference type="Gene3D" id="3.40.50.620">
    <property type="entry name" value="HUPs"/>
    <property type="match status" value="2"/>
</dbReference>
<dbReference type="PANTHER" id="PTHR43284:SF1">
    <property type="entry name" value="ASPARAGINE SYNTHETASE"/>
    <property type="match status" value="1"/>
</dbReference>
<dbReference type="Pfam" id="PF13537">
    <property type="entry name" value="GATase_7"/>
    <property type="match status" value="1"/>
</dbReference>
<feature type="domain" description="Glutamine amidotransferase type-2" evidence="9">
    <location>
        <begin position="2"/>
        <end position="214"/>
    </location>
</feature>
<proteinExistence type="inferred from homology"/>
<dbReference type="InterPro" id="IPR006426">
    <property type="entry name" value="Asn_synth_AEB"/>
</dbReference>
<evidence type="ECO:0000256" key="4">
    <source>
        <dbReference type="ARBA" id="ARBA00022741"/>
    </source>
</evidence>
<evidence type="ECO:0000256" key="2">
    <source>
        <dbReference type="ARBA" id="ARBA00005752"/>
    </source>
</evidence>
<evidence type="ECO:0000313" key="11">
    <source>
        <dbReference type="Proteomes" id="UP000521017"/>
    </source>
</evidence>
<name>A0A7X0J1H3_9SPHI</name>
<dbReference type="AlphaFoldDB" id="A0A7X0J1H3"/>
<comment type="pathway">
    <text evidence="1">Amino-acid biosynthesis; L-asparagine biosynthesis; L-asparagine from L-aspartate (L-Gln route): step 1/1.</text>
</comment>
<feature type="binding site" evidence="8">
    <location>
        <position position="100"/>
    </location>
    <ligand>
        <name>L-glutamine</name>
        <dbReference type="ChEBI" id="CHEBI:58359"/>
    </ligand>
</feature>
<dbReference type="InterPro" id="IPR001962">
    <property type="entry name" value="Asn_synthase"/>
</dbReference>
<evidence type="ECO:0000259" key="9">
    <source>
        <dbReference type="PROSITE" id="PS51278"/>
    </source>
</evidence>
<dbReference type="Pfam" id="PF00733">
    <property type="entry name" value="Asn_synthase"/>
    <property type="match status" value="2"/>
</dbReference>
<dbReference type="GO" id="GO:0005524">
    <property type="term" value="F:ATP binding"/>
    <property type="evidence" value="ECO:0007669"/>
    <property type="project" value="UniProtKB-KW"/>
</dbReference>
<dbReference type="InterPro" id="IPR014729">
    <property type="entry name" value="Rossmann-like_a/b/a_fold"/>
</dbReference>
<dbReference type="PIRSF" id="PIRSF001589">
    <property type="entry name" value="Asn_synthetase_glu-h"/>
    <property type="match status" value="1"/>
</dbReference>
<dbReference type="GO" id="GO:0006529">
    <property type="term" value="P:asparagine biosynthetic process"/>
    <property type="evidence" value="ECO:0007669"/>
    <property type="project" value="InterPro"/>
</dbReference>
<evidence type="ECO:0000313" key="10">
    <source>
        <dbReference type="EMBL" id="MBB6499303.1"/>
    </source>
</evidence>